<reference evidence="3 4" key="1">
    <citation type="submission" date="2024-03" db="EMBL/GenBank/DDBJ databases">
        <title>Aureococcus anophagefferens CCMP1851 and Kratosvirus quantuckense: Draft genome of a second virus-susceptible host strain in the model system.</title>
        <authorList>
            <person name="Chase E."/>
            <person name="Truchon A.R."/>
            <person name="Schepens W."/>
            <person name="Wilhelm S.W."/>
        </authorList>
    </citation>
    <scope>NUCLEOTIDE SEQUENCE [LARGE SCALE GENOMIC DNA]</scope>
    <source>
        <strain evidence="3 4">CCMP1851</strain>
    </source>
</reference>
<evidence type="ECO:0000259" key="2">
    <source>
        <dbReference type="PROSITE" id="PS50106"/>
    </source>
</evidence>
<dbReference type="EMBL" id="JBBJCI010000206">
    <property type="protein sequence ID" value="KAK7241128.1"/>
    <property type="molecule type" value="Genomic_DNA"/>
</dbReference>
<comment type="caution">
    <text evidence="3">The sequence shown here is derived from an EMBL/GenBank/DDBJ whole genome shotgun (WGS) entry which is preliminary data.</text>
</comment>
<gene>
    <name evidence="3" type="ORF">SO694_00053293</name>
</gene>
<feature type="region of interest" description="Disordered" evidence="1">
    <location>
        <begin position="14"/>
        <end position="35"/>
    </location>
</feature>
<dbReference type="InterPro" id="IPR036034">
    <property type="entry name" value="PDZ_sf"/>
</dbReference>
<feature type="region of interest" description="Disordered" evidence="1">
    <location>
        <begin position="221"/>
        <end position="249"/>
    </location>
</feature>
<dbReference type="Pfam" id="PF17820">
    <property type="entry name" value="PDZ_6"/>
    <property type="match status" value="1"/>
</dbReference>
<evidence type="ECO:0000313" key="4">
    <source>
        <dbReference type="Proteomes" id="UP001363151"/>
    </source>
</evidence>
<protein>
    <recommendedName>
        <fullName evidence="2">PDZ domain-containing protein</fullName>
    </recommendedName>
</protein>
<dbReference type="PROSITE" id="PS50106">
    <property type="entry name" value="PDZ"/>
    <property type="match status" value="2"/>
</dbReference>
<dbReference type="Proteomes" id="UP001363151">
    <property type="component" value="Unassembled WGS sequence"/>
</dbReference>
<feature type="domain" description="PDZ" evidence="2">
    <location>
        <begin position="444"/>
        <end position="509"/>
    </location>
</feature>
<name>A0ABR1FXY7_AURAN</name>
<proteinExistence type="predicted"/>
<organism evidence="3 4">
    <name type="scientific">Aureococcus anophagefferens</name>
    <name type="common">Harmful bloom alga</name>
    <dbReference type="NCBI Taxonomy" id="44056"/>
    <lineage>
        <taxon>Eukaryota</taxon>
        <taxon>Sar</taxon>
        <taxon>Stramenopiles</taxon>
        <taxon>Ochrophyta</taxon>
        <taxon>Pelagophyceae</taxon>
        <taxon>Pelagomonadales</taxon>
        <taxon>Pelagomonadaceae</taxon>
        <taxon>Aureococcus</taxon>
    </lineage>
</organism>
<dbReference type="InterPro" id="IPR001478">
    <property type="entry name" value="PDZ"/>
</dbReference>
<sequence length="509" mass="51564">MGLKLAVSVAQGVPTCHRHGGRRGRRGDLPSRGSGASARALGLDGALLGAGVGQCADACVASGDRASLGAVEDGSCADAGYALKLDSDFAAPAEARDVALWAPAGACHCHESEKAISCAAATATVRARSRSTTSTATAVRRARQCADAFALLHQHYMTCDGAVAPAPSYAAVAAAGACARRARPKLKSGDCPLPYTLTIDSGHADKAAYNAAVDGMDRIRRSPGEDEAEEPLAAAERGKARRASFEPARARLVEPRRARARLEGRARRAPPRARARRPSTLNPEGDRDVSVDFNGKTLGIAFHGDGTVKGCAPGGEAEGRGKPGWRRGPGAAPGRPGARPRPAGPGAPAGARARPAPAAPGGKRISFDGASLGVGFDASGVVKGCKPGGEAEQKGVTVGDRIVAVGAAAVGDDQAIRAAVAAHPQRPVVLTFEPARAPRRVVFSGPTLGIAFEPSGVVKGVQPGGEAQQKGVRAGDRVVKVGAAAVTTDASIRAAVVAHPARPIELTLA</sequence>
<feature type="compositionally biased region" description="Basic residues" evidence="1">
    <location>
        <begin position="16"/>
        <end position="25"/>
    </location>
</feature>
<feature type="domain" description="PDZ" evidence="2">
    <location>
        <begin position="364"/>
        <end position="410"/>
    </location>
</feature>
<feature type="region of interest" description="Disordered" evidence="1">
    <location>
        <begin position="262"/>
        <end position="290"/>
    </location>
</feature>
<accession>A0ABR1FXY7</accession>
<dbReference type="InterPro" id="IPR041489">
    <property type="entry name" value="PDZ_6"/>
</dbReference>
<feature type="compositionally biased region" description="Low complexity" evidence="1">
    <location>
        <begin position="326"/>
        <end position="364"/>
    </location>
</feature>
<feature type="region of interest" description="Disordered" evidence="1">
    <location>
        <begin position="311"/>
        <end position="364"/>
    </location>
</feature>
<dbReference type="Gene3D" id="2.30.42.10">
    <property type="match status" value="2"/>
</dbReference>
<keyword evidence="4" id="KW-1185">Reference proteome</keyword>
<evidence type="ECO:0000256" key="1">
    <source>
        <dbReference type="SAM" id="MobiDB-lite"/>
    </source>
</evidence>
<dbReference type="SUPFAM" id="SSF50156">
    <property type="entry name" value="PDZ domain-like"/>
    <property type="match status" value="2"/>
</dbReference>
<feature type="compositionally biased region" description="Basic residues" evidence="1">
    <location>
        <begin position="267"/>
        <end position="277"/>
    </location>
</feature>
<evidence type="ECO:0000313" key="3">
    <source>
        <dbReference type="EMBL" id="KAK7241128.1"/>
    </source>
</evidence>